<evidence type="ECO:0000256" key="2">
    <source>
        <dbReference type="ARBA" id="ARBA00022679"/>
    </source>
</evidence>
<dbReference type="InterPro" id="IPR001173">
    <property type="entry name" value="Glyco_trans_2-like"/>
</dbReference>
<accession>A0ABQ5Y3S6</accession>
<dbReference type="Gene3D" id="3.90.550.10">
    <property type="entry name" value="Spore Coat Polysaccharide Biosynthesis Protein SpsA, Chain A"/>
    <property type="match status" value="1"/>
</dbReference>
<name>A0ABQ5Y3S6_9VIBR</name>
<keyword evidence="5" id="KW-1185">Reference proteome</keyword>
<dbReference type="SUPFAM" id="SSF53448">
    <property type="entry name" value="Nucleotide-diphospho-sugar transferases"/>
    <property type="match status" value="1"/>
</dbReference>
<dbReference type="PANTHER" id="PTHR22916:SF51">
    <property type="entry name" value="GLYCOSYLTRANSFERASE EPSH-RELATED"/>
    <property type="match status" value="1"/>
</dbReference>
<dbReference type="RefSeq" id="WP_045399384.1">
    <property type="nucleotide sequence ID" value="NZ_BBLD01000021.1"/>
</dbReference>
<dbReference type="Proteomes" id="UP001156669">
    <property type="component" value="Unassembled WGS sequence"/>
</dbReference>
<organism evidence="4 5">
    <name type="scientific">Vibrio hyugaensis</name>
    <dbReference type="NCBI Taxonomy" id="1534743"/>
    <lineage>
        <taxon>Bacteria</taxon>
        <taxon>Pseudomonadati</taxon>
        <taxon>Pseudomonadota</taxon>
        <taxon>Gammaproteobacteria</taxon>
        <taxon>Vibrionales</taxon>
        <taxon>Vibrionaceae</taxon>
        <taxon>Vibrio</taxon>
    </lineage>
</organism>
<dbReference type="EMBL" id="BSOE01000046">
    <property type="protein sequence ID" value="GLR04684.1"/>
    <property type="molecule type" value="Genomic_DNA"/>
</dbReference>
<dbReference type="InterPro" id="IPR029044">
    <property type="entry name" value="Nucleotide-diphossugar_trans"/>
</dbReference>
<gene>
    <name evidence="4" type="ORF">GCM10007906_22720</name>
</gene>
<comment type="caution">
    <text evidence="4">The sequence shown here is derived from an EMBL/GenBank/DDBJ whole genome shotgun (WGS) entry which is preliminary data.</text>
</comment>
<protein>
    <recommendedName>
        <fullName evidence="3">Glycosyltransferase 2-like domain-containing protein</fullName>
    </recommendedName>
</protein>
<dbReference type="PANTHER" id="PTHR22916">
    <property type="entry name" value="GLYCOSYLTRANSFERASE"/>
    <property type="match status" value="1"/>
</dbReference>
<evidence type="ECO:0000259" key="3">
    <source>
        <dbReference type="Pfam" id="PF00535"/>
    </source>
</evidence>
<evidence type="ECO:0000256" key="1">
    <source>
        <dbReference type="ARBA" id="ARBA00022676"/>
    </source>
</evidence>
<feature type="domain" description="Glycosyltransferase 2-like" evidence="3">
    <location>
        <begin position="9"/>
        <end position="162"/>
    </location>
</feature>
<keyword evidence="2" id="KW-0808">Transferase</keyword>
<dbReference type="Pfam" id="PF00535">
    <property type="entry name" value="Glycos_transf_2"/>
    <property type="match status" value="1"/>
</dbReference>
<keyword evidence="1" id="KW-0328">Glycosyltransferase</keyword>
<proteinExistence type="predicted"/>
<evidence type="ECO:0000313" key="5">
    <source>
        <dbReference type="Proteomes" id="UP001156669"/>
    </source>
</evidence>
<reference evidence="5" key="1">
    <citation type="journal article" date="2019" name="Int. J. Syst. Evol. Microbiol.">
        <title>The Global Catalogue of Microorganisms (GCM) 10K type strain sequencing project: providing services to taxonomists for standard genome sequencing and annotation.</title>
        <authorList>
            <consortium name="The Broad Institute Genomics Platform"/>
            <consortium name="The Broad Institute Genome Sequencing Center for Infectious Disease"/>
            <person name="Wu L."/>
            <person name="Ma J."/>
        </authorList>
    </citation>
    <scope>NUCLEOTIDE SEQUENCE [LARGE SCALE GENOMIC DNA]</scope>
    <source>
        <strain evidence="5">NBRC 110633</strain>
    </source>
</reference>
<sequence>MTHNNPLISVIIPIYNVEEYLAECLESVIRQTYKNIEVLCVIDGSKDNSQTIAEKYATFDSRLNVILQENQGLSGARNTGIDVAKGDYIFLIDSDDWLVDNALENLIDASLKHNKHIVSGGIISFEHDTKIEAPYKKNRKTGALTLSGTNFFSVEVMAWNKLYHKSVFEGRRFTPKLIHEDEDFYWRTMPYYRDVFAIPQDIIFYRKRSNSIMSNKRRDEQYQENYITIIDAAFQERAKHKDLNFAFRKCAIKYLHQLKAKQAPFGKYEAHVSNEYNLKDSKLTKLTTKLIGVFS</sequence>
<evidence type="ECO:0000313" key="4">
    <source>
        <dbReference type="EMBL" id="GLR04684.1"/>
    </source>
</evidence>
<dbReference type="CDD" id="cd00761">
    <property type="entry name" value="Glyco_tranf_GTA_type"/>
    <property type="match status" value="1"/>
</dbReference>